<sequence>MRVSLALAGVPVEKVTAYDTSPLCNTTYRYNFPDCDVRSKLVEQLVAADVEGVDLWTMSPPCQPHTATKAANQLDSSDSRSAGLKHLISLLKALTSPPKWIFLENVKGFHGSDMQNALLAALKERSYSWQQFLVSPVQVGVPNNRKRFYLLCERSERFRGDEATLFNEFPDRSSEAEVKVECLNKYIIEPPMEDGLQTEEFYLSSSLLAKPWARGLSVVSPSDRITFCFTGSYGKVFHKSSGSLLYTAGAAALADEPLDRSDMTAYVGAIRSVPAPAAPSSAEHLRATRCGFPQPP</sequence>
<dbReference type="InterPro" id="IPR001525">
    <property type="entry name" value="C5_MeTfrase"/>
</dbReference>
<dbReference type="PANTHER" id="PTHR46098:SF1">
    <property type="entry name" value="TRNA (CYTOSINE(38)-C(5))-METHYLTRANSFERASE"/>
    <property type="match status" value="1"/>
</dbReference>
<evidence type="ECO:0000313" key="6">
    <source>
        <dbReference type="EMBL" id="CAD8644097.1"/>
    </source>
</evidence>
<protein>
    <recommendedName>
        <fullName evidence="7">DNA (cytosine-5-)-methyltransferase</fullName>
    </recommendedName>
</protein>
<dbReference type="AlphaFoldDB" id="A0A7S0MKC5"/>
<dbReference type="PANTHER" id="PTHR46098">
    <property type="entry name" value="TRNA (CYTOSINE(38)-C(5))-METHYLTRANSFERASE"/>
    <property type="match status" value="1"/>
</dbReference>
<keyword evidence="2 4" id="KW-0808">Transferase</keyword>
<dbReference type="InterPro" id="IPR029063">
    <property type="entry name" value="SAM-dependent_MTases_sf"/>
</dbReference>
<keyword evidence="1 4" id="KW-0489">Methyltransferase</keyword>
<evidence type="ECO:0000256" key="5">
    <source>
        <dbReference type="SAM" id="MobiDB-lite"/>
    </source>
</evidence>
<evidence type="ECO:0000256" key="1">
    <source>
        <dbReference type="ARBA" id="ARBA00022603"/>
    </source>
</evidence>
<gene>
    <name evidence="6" type="ORF">CCUR1050_LOCUS21782</name>
</gene>
<comment type="similarity">
    <text evidence="4">Belongs to the class I-like SAM-binding methyltransferase superfamily. C5-methyltransferase family.</text>
</comment>
<dbReference type="PROSITE" id="PS51679">
    <property type="entry name" value="SAM_MT_C5"/>
    <property type="match status" value="1"/>
</dbReference>
<name>A0A7S0MKC5_9CRYP</name>
<dbReference type="Gene3D" id="3.90.120.10">
    <property type="entry name" value="DNA Methylase, subunit A, domain 2"/>
    <property type="match status" value="1"/>
</dbReference>
<dbReference type="SUPFAM" id="SSF53335">
    <property type="entry name" value="S-adenosyl-L-methionine-dependent methyltransferases"/>
    <property type="match status" value="1"/>
</dbReference>
<dbReference type="InterPro" id="IPR050750">
    <property type="entry name" value="C5-MTase"/>
</dbReference>
<dbReference type="EMBL" id="HBEZ01039548">
    <property type="protein sequence ID" value="CAD8644097.1"/>
    <property type="molecule type" value="Transcribed_RNA"/>
</dbReference>
<accession>A0A7S0MKC5</accession>
<proteinExistence type="inferred from homology"/>
<evidence type="ECO:0008006" key="7">
    <source>
        <dbReference type="Google" id="ProtNLM"/>
    </source>
</evidence>
<evidence type="ECO:0000256" key="3">
    <source>
        <dbReference type="ARBA" id="ARBA00022691"/>
    </source>
</evidence>
<dbReference type="GO" id="GO:0008168">
    <property type="term" value="F:methyltransferase activity"/>
    <property type="evidence" value="ECO:0007669"/>
    <property type="project" value="UniProtKB-KW"/>
</dbReference>
<evidence type="ECO:0000256" key="4">
    <source>
        <dbReference type="PROSITE-ProRule" id="PRU01016"/>
    </source>
</evidence>
<dbReference type="Gene3D" id="3.40.50.150">
    <property type="entry name" value="Vaccinia Virus protein VP39"/>
    <property type="match status" value="1"/>
</dbReference>
<dbReference type="Pfam" id="PF00145">
    <property type="entry name" value="DNA_methylase"/>
    <property type="match status" value="1"/>
</dbReference>
<feature type="region of interest" description="Disordered" evidence="5">
    <location>
        <begin position="277"/>
        <end position="296"/>
    </location>
</feature>
<reference evidence="6" key="1">
    <citation type="submission" date="2021-01" db="EMBL/GenBank/DDBJ databases">
        <authorList>
            <person name="Corre E."/>
            <person name="Pelletier E."/>
            <person name="Niang G."/>
            <person name="Scheremetjew M."/>
            <person name="Finn R."/>
            <person name="Kale V."/>
            <person name="Holt S."/>
            <person name="Cochrane G."/>
            <person name="Meng A."/>
            <person name="Brown T."/>
            <person name="Cohen L."/>
        </authorList>
    </citation>
    <scope>NUCLEOTIDE SEQUENCE</scope>
    <source>
        <strain evidence="6">CCAP979/52</strain>
    </source>
</reference>
<keyword evidence="3 4" id="KW-0949">S-adenosyl-L-methionine</keyword>
<organism evidence="6">
    <name type="scientific">Cryptomonas curvata</name>
    <dbReference type="NCBI Taxonomy" id="233186"/>
    <lineage>
        <taxon>Eukaryota</taxon>
        <taxon>Cryptophyceae</taxon>
        <taxon>Cryptomonadales</taxon>
        <taxon>Cryptomonadaceae</taxon>
        <taxon>Cryptomonas</taxon>
    </lineage>
</organism>
<dbReference type="GO" id="GO:0032259">
    <property type="term" value="P:methylation"/>
    <property type="evidence" value="ECO:0007669"/>
    <property type="project" value="UniProtKB-KW"/>
</dbReference>
<feature type="active site" evidence="4">
    <location>
        <position position="62"/>
    </location>
</feature>
<evidence type="ECO:0000256" key="2">
    <source>
        <dbReference type="ARBA" id="ARBA00022679"/>
    </source>
</evidence>